<evidence type="ECO:0000256" key="2">
    <source>
        <dbReference type="SAM" id="Phobius"/>
    </source>
</evidence>
<comment type="caution">
    <text evidence="3">The sequence shown here is derived from an EMBL/GenBank/DDBJ whole genome shotgun (WGS) entry which is preliminary data.</text>
</comment>
<organism evidence="3 4">
    <name type="scientific">Tatumella terrea</name>
    <dbReference type="NCBI Taxonomy" id="419007"/>
    <lineage>
        <taxon>Bacteria</taxon>
        <taxon>Pseudomonadati</taxon>
        <taxon>Pseudomonadota</taxon>
        <taxon>Gammaproteobacteria</taxon>
        <taxon>Enterobacterales</taxon>
        <taxon>Erwiniaceae</taxon>
        <taxon>Tatumella</taxon>
    </lineage>
</organism>
<dbReference type="Proteomes" id="UP001596230">
    <property type="component" value="Unassembled WGS sequence"/>
</dbReference>
<dbReference type="EMBL" id="JBHSUB010000018">
    <property type="protein sequence ID" value="MFC6379231.1"/>
    <property type="molecule type" value="Genomic_DNA"/>
</dbReference>
<evidence type="ECO:0000313" key="4">
    <source>
        <dbReference type="Proteomes" id="UP001596230"/>
    </source>
</evidence>
<keyword evidence="2" id="KW-0812">Transmembrane</keyword>
<proteinExistence type="predicted"/>
<keyword evidence="4" id="KW-1185">Reference proteome</keyword>
<keyword evidence="2" id="KW-1133">Transmembrane helix</keyword>
<gene>
    <name evidence="3" type="ORF">ACFP9W_14335</name>
</gene>
<dbReference type="RefSeq" id="WP_385953313.1">
    <property type="nucleotide sequence ID" value="NZ_JBHSUB010000018.1"/>
</dbReference>
<sequence>MHFSFRTRPQGSPASETSRKTSLCRYRCSVWGLALLLCLAFWAGVTFLILQLLT</sequence>
<feature type="region of interest" description="Disordered" evidence="1">
    <location>
        <begin position="1"/>
        <end position="21"/>
    </location>
</feature>
<evidence type="ECO:0000313" key="3">
    <source>
        <dbReference type="EMBL" id="MFC6379231.1"/>
    </source>
</evidence>
<name>A0ABW1W358_9GAMM</name>
<protein>
    <submittedName>
        <fullName evidence="3">Uncharacterized protein</fullName>
    </submittedName>
</protein>
<feature type="compositionally biased region" description="Polar residues" evidence="1">
    <location>
        <begin position="7"/>
        <end position="16"/>
    </location>
</feature>
<reference evidence="4" key="1">
    <citation type="journal article" date="2019" name="Int. J. Syst. Evol. Microbiol.">
        <title>The Global Catalogue of Microorganisms (GCM) 10K type strain sequencing project: providing services to taxonomists for standard genome sequencing and annotation.</title>
        <authorList>
            <consortium name="The Broad Institute Genomics Platform"/>
            <consortium name="The Broad Institute Genome Sequencing Center for Infectious Disease"/>
            <person name="Wu L."/>
            <person name="Ma J."/>
        </authorList>
    </citation>
    <scope>NUCLEOTIDE SEQUENCE [LARGE SCALE GENOMIC DNA]</scope>
    <source>
        <strain evidence="4">CGMCC 1.18518</strain>
    </source>
</reference>
<keyword evidence="2" id="KW-0472">Membrane</keyword>
<evidence type="ECO:0000256" key="1">
    <source>
        <dbReference type="SAM" id="MobiDB-lite"/>
    </source>
</evidence>
<feature type="transmembrane region" description="Helical" evidence="2">
    <location>
        <begin position="28"/>
        <end position="53"/>
    </location>
</feature>
<accession>A0ABW1W358</accession>